<dbReference type="InterPro" id="IPR000292">
    <property type="entry name" value="For/NO2_transpt"/>
</dbReference>
<proteinExistence type="inferred from homology"/>
<dbReference type="EMBL" id="DYUZ01000029">
    <property type="protein sequence ID" value="HJG37563.1"/>
    <property type="molecule type" value="Genomic_DNA"/>
</dbReference>
<evidence type="ECO:0000256" key="6">
    <source>
        <dbReference type="SAM" id="Phobius"/>
    </source>
</evidence>
<feature type="transmembrane region" description="Helical" evidence="6">
    <location>
        <begin position="198"/>
        <end position="223"/>
    </location>
</feature>
<feature type="transmembrane region" description="Helical" evidence="6">
    <location>
        <begin position="165"/>
        <end position="186"/>
    </location>
</feature>
<dbReference type="InterPro" id="IPR024002">
    <property type="entry name" value="For/NO2_transpt_CS"/>
</dbReference>
<reference evidence="7" key="1">
    <citation type="journal article" date="2021" name="PeerJ">
        <title>Extensive microbial diversity within the chicken gut microbiome revealed by metagenomics and culture.</title>
        <authorList>
            <person name="Gilroy R."/>
            <person name="Ravi A."/>
            <person name="Getino M."/>
            <person name="Pursley I."/>
            <person name="Horton D.L."/>
            <person name="Alikhan N.F."/>
            <person name="Baker D."/>
            <person name="Gharbi K."/>
            <person name="Hall N."/>
            <person name="Watson M."/>
            <person name="Adriaenssens E.M."/>
            <person name="Foster-Nyarko E."/>
            <person name="Jarju S."/>
            <person name="Secka A."/>
            <person name="Antonio M."/>
            <person name="Oren A."/>
            <person name="Chaudhuri R.R."/>
            <person name="La Ragione R."/>
            <person name="Hildebrand F."/>
            <person name="Pallen M.J."/>
        </authorList>
    </citation>
    <scope>NUCLEOTIDE SEQUENCE</scope>
    <source>
        <strain evidence="7">ChiHjej13B12-9602</strain>
    </source>
</reference>
<name>A0A921LSZ5_9ACTN</name>
<feature type="transmembrane region" description="Helical" evidence="6">
    <location>
        <begin position="41"/>
        <end position="62"/>
    </location>
</feature>
<evidence type="ECO:0000313" key="8">
    <source>
        <dbReference type="Proteomes" id="UP000753256"/>
    </source>
</evidence>
<dbReference type="RefSeq" id="WP_273190437.1">
    <property type="nucleotide sequence ID" value="NZ_DYUZ01000029.1"/>
</dbReference>
<evidence type="ECO:0000256" key="4">
    <source>
        <dbReference type="ARBA" id="ARBA00023136"/>
    </source>
</evidence>
<comment type="subcellular location">
    <subcellularLocation>
        <location evidence="1">Membrane</location>
        <topology evidence="1">Multi-pass membrane protein</topology>
    </subcellularLocation>
</comment>
<dbReference type="GO" id="GO:0015499">
    <property type="term" value="F:formate transmembrane transporter activity"/>
    <property type="evidence" value="ECO:0007669"/>
    <property type="project" value="TreeGrafter"/>
</dbReference>
<evidence type="ECO:0000256" key="1">
    <source>
        <dbReference type="ARBA" id="ARBA00004141"/>
    </source>
</evidence>
<feature type="transmembrane region" description="Helical" evidence="6">
    <location>
        <begin position="119"/>
        <end position="145"/>
    </location>
</feature>
<dbReference type="Gene3D" id="1.20.1080.10">
    <property type="entry name" value="Glycerol uptake facilitator protein"/>
    <property type="match status" value="1"/>
</dbReference>
<comment type="similarity">
    <text evidence="5">Belongs to the FNT transporter (TC 1.A.16) family.</text>
</comment>
<evidence type="ECO:0000256" key="5">
    <source>
        <dbReference type="ARBA" id="ARBA00049660"/>
    </source>
</evidence>
<dbReference type="PANTHER" id="PTHR30520">
    <property type="entry name" value="FORMATE TRANSPORTER-RELATED"/>
    <property type="match status" value="1"/>
</dbReference>
<sequence>MPKDPVSVGAVSSTVMRTPAEIEAAAEAAGSTKATLPIGRLLILALLAGCFIALGGAFMLVVKADSSLPFAVSQVLGGLVFCLGLFLVLVAGAELFTGNCLMVTGVLSGRYPLSGMLRNWVVVYAGNACGALVMAGLLSAAAITAIGDGALGGAALSVAASKASLAPAVAFVRGILCNMLVCLAVWMGFAGKTVCDKLAATILPVCGFVALGFEHSVANLFFLPFGLLIQAGMGETLVPLGGVAMNLVCVTAGNIVGGVLVGAVYWFAYVKRDPA</sequence>
<reference evidence="7" key="2">
    <citation type="submission" date="2021-09" db="EMBL/GenBank/DDBJ databases">
        <authorList>
            <person name="Gilroy R."/>
        </authorList>
    </citation>
    <scope>NUCLEOTIDE SEQUENCE</scope>
    <source>
        <strain evidence="7">ChiHjej13B12-9602</strain>
    </source>
</reference>
<gene>
    <name evidence="7" type="ORF">K8V70_06855</name>
</gene>
<protein>
    <submittedName>
        <fullName evidence="7">Formate/nitrite transporter family protein</fullName>
    </submittedName>
</protein>
<dbReference type="PROSITE" id="PS01006">
    <property type="entry name" value="FORMATE_NITRITE_TP_2"/>
    <property type="match status" value="1"/>
</dbReference>
<keyword evidence="3 6" id="KW-1133">Transmembrane helix</keyword>
<dbReference type="AlphaFoldDB" id="A0A921LSZ5"/>
<accession>A0A921LSZ5</accession>
<evidence type="ECO:0000256" key="3">
    <source>
        <dbReference type="ARBA" id="ARBA00022989"/>
    </source>
</evidence>
<comment type="caution">
    <text evidence="7">The sequence shown here is derived from an EMBL/GenBank/DDBJ whole genome shotgun (WGS) entry which is preliminary data.</text>
</comment>
<keyword evidence="2 6" id="KW-0812">Transmembrane</keyword>
<keyword evidence="4 6" id="KW-0472">Membrane</keyword>
<feature type="transmembrane region" description="Helical" evidence="6">
    <location>
        <begin position="243"/>
        <end position="268"/>
    </location>
</feature>
<evidence type="ECO:0000313" key="7">
    <source>
        <dbReference type="EMBL" id="HJG37563.1"/>
    </source>
</evidence>
<dbReference type="GO" id="GO:0005886">
    <property type="term" value="C:plasma membrane"/>
    <property type="evidence" value="ECO:0007669"/>
    <property type="project" value="TreeGrafter"/>
</dbReference>
<dbReference type="Proteomes" id="UP000753256">
    <property type="component" value="Unassembled WGS sequence"/>
</dbReference>
<organism evidence="7 8">
    <name type="scientific">Enorma phocaeensis</name>
    <dbReference type="NCBI Taxonomy" id="1871019"/>
    <lineage>
        <taxon>Bacteria</taxon>
        <taxon>Bacillati</taxon>
        <taxon>Actinomycetota</taxon>
        <taxon>Coriobacteriia</taxon>
        <taxon>Coriobacteriales</taxon>
        <taxon>Coriobacteriaceae</taxon>
        <taxon>Enorma</taxon>
    </lineage>
</organism>
<dbReference type="Pfam" id="PF01226">
    <property type="entry name" value="Form_Nir_trans"/>
    <property type="match status" value="1"/>
</dbReference>
<dbReference type="PANTHER" id="PTHR30520:SF6">
    <property type="entry name" value="FORMATE_NITRATE FAMILY TRANSPORTER (EUROFUNG)"/>
    <property type="match status" value="1"/>
</dbReference>
<evidence type="ECO:0000256" key="2">
    <source>
        <dbReference type="ARBA" id="ARBA00022692"/>
    </source>
</evidence>
<dbReference type="InterPro" id="IPR023271">
    <property type="entry name" value="Aquaporin-like"/>
</dbReference>
<dbReference type="PROSITE" id="PS01005">
    <property type="entry name" value="FORMATE_NITRITE_TP_1"/>
    <property type="match status" value="1"/>
</dbReference>
<feature type="transmembrane region" description="Helical" evidence="6">
    <location>
        <begin position="74"/>
        <end position="107"/>
    </location>
</feature>